<dbReference type="EMBL" id="ATLV01012275">
    <property type="status" value="NOT_ANNOTATED_CDS"/>
    <property type="molecule type" value="Genomic_DNA"/>
</dbReference>
<dbReference type="EnsemblMetazoa" id="ASIC003473-RA">
    <property type="protein sequence ID" value="ASIC003473-PA"/>
    <property type="gene ID" value="ASIC003473"/>
</dbReference>
<feature type="compositionally biased region" description="Polar residues" evidence="1">
    <location>
        <begin position="1"/>
        <end position="19"/>
    </location>
</feature>
<feature type="compositionally biased region" description="Polar residues" evidence="1">
    <location>
        <begin position="85"/>
        <end position="97"/>
    </location>
</feature>
<accession>A0A084VEE8</accession>
<reference evidence="3" key="2">
    <citation type="submission" date="2020-05" db="UniProtKB">
        <authorList>
            <consortium name="EnsemblMetazoa"/>
        </authorList>
    </citation>
    <scope>IDENTIFICATION</scope>
</reference>
<dbReference type="Proteomes" id="UP000030765">
    <property type="component" value="Unassembled WGS sequence"/>
</dbReference>
<evidence type="ECO:0000256" key="1">
    <source>
        <dbReference type="SAM" id="MobiDB-lite"/>
    </source>
</evidence>
<proteinExistence type="predicted"/>
<organism evidence="2">
    <name type="scientific">Anopheles sinensis</name>
    <name type="common">Mosquito</name>
    <dbReference type="NCBI Taxonomy" id="74873"/>
    <lineage>
        <taxon>Eukaryota</taxon>
        <taxon>Metazoa</taxon>
        <taxon>Ecdysozoa</taxon>
        <taxon>Arthropoda</taxon>
        <taxon>Hexapoda</taxon>
        <taxon>Insecta</taxon>
        <taxon>Pterygota</taxon>
        <taxon>Neoptera</taxon>
        <taxon>Endopterygota</taxon>
        <taxon>Diptera</taxon>
        <taxon>Nematocera</taxon>
        <taxon>Culicoidea</taxon>
        <taxon>Culicidae</taxon>
        <taxon>Anophelinae</taxon>
        <taxon>Anopheles</taxon>
    </lineage>
</organism>
<evidence type="ECO:0000313" key="2">
    <source>
        <dbReference type="EMBL" id="KFB36342.1"/>
    </source>
</evidence>
<gene>
    <name evidence="2" type="ORF">ZHAS_00003473</name>
</gene>
<evidence type="ECO:0000313" key="4">
    <source>
        <dbReference type="Proteomes" id="UP000030765"/>
    </source>
</evidence>
<evidence type="ECO:0000313" key="3">
    <source>
        <dbReference type="EnsemblMetazoa" id="ASIC003473-PA"/>
    </source>
</evidence>
<feature type="compositionally biased region" description="Basic and acidic residues" evidence="1">
    <location>
        <begin position="68"/>
        <end position="77"/>
    </location>
</feature>
<keyword evidence="4" id="KW-1185">Reference proteome</keyword>
<dbReference type="EMBL" id="KE524778">
    <property type="protein sequence ID" value="KFB36342.1"/>
    <property type="molecule type" value="Genomic_DNA"/>
</dbReference>
<reference evidence="2 4" key="1">
    <citation type="journal article" date="2014" name="BMC Genomics">
        <title>Genome sequence of Anopheles sinensis provides insight into genetics basis of mosquito competence for malaria parasites.</title>
        <authorList>
            <person name="Zhou D."/>
            <person name="Zhang D."/>
            <person name="Ding G."/>
            <person name="Shi L."/>
            <person name="Hou Q."/>
            <person name="Ye Y."/>
            <person name="Xu Y."/>
            <person name="Zhou H."/>
            <person name="Xiong C."/>
            <person name="Li S."/>
            <person name="Yu J."/>
            <person name="Hong S."/>
            <person name="Yu X."/>
            <person name="Zou P."/>
            <person name="Chen C."/>
            <person name="Chang X."/>
            <person name="Wang W."/>
            <person name="Lv Y."/>
            <person name="Sun Y."/>
            <person name="Ma L."/>
            <person name="Shen B."/>
            <person name="Zhu C."/>
        </authorList>
    </citation>
    <scope>NUCLEOTIDE SEQUENCE [LARGE SCALE GENOMIC DNA]</scope>
</reference>
<name>A0A084VEE8_ANOSI</name>
<sequence length="97" mass="10855">MLLPLQNAQTYARTSQKLSGTDRKTGKNNGFLDGSKCSKEDARIKKQKHPPMVKRPPVGLEIVSTTRSGREFSERPDRRKRRASETLSTSSADIILV</sequence>
<protein>
    <submittedName>
        <fullName evidence="2 3">Uncharacterized protein</fullName>
    </submittedName>
</protein>
<feature type="region of interest" description="Disordered" evidence="1">
    <location>
        <begin position="1"/>
        <end position="97"/>
    </location>
</feature>
<dbReference type="VEuPathDB" id="VectorBase:ASIC003473"/>
<dbReference type="AlphaFoldDB" id="A0A084VEE8"/>